<evidence type="ECO:0000313" key="2">
    <source>
        <dbReference type="Proteomes" id="UP000263753"/>
    </source>
</evidence>
<dbReference type="Proteomes" id="UP000263753">
    <property type="component" value="Chromosome"/>
</dbReference>
<dbReference type="AlphaFoldDB" id="A0A3B7M2E5"/>
<dbReference type="EMBL" id="CP032134">
    <property type="protein sequence ID" value="AXY56803.1"/>
    <property type="molecule type" value="Genomic_DNA"/>
</dbReference>
<proteinExistence type="predicted"/>
<organism evidence="1 2">
    <name type="scientific">Acinetobacter chinensis</name>
    <dbReference type="NCBI Taxonomy" id="2004650"/>
    <lineage>
        <taxon>Bacteria</taxon>
        <taxon>Pseudomonadati</taxon>
        <taxon>Pseudomonadota</taxon>
        <taxon>Gammaproteobacteria</taxon>
        <taxon>Moraxellales</taxon>
        <taxon>Moraxellaceae</taxon>
        <taxon>Acinetobacter</taxon>
    </lineage>
</organism>
<evidence type="ECO:0000313" key="1">
    <source>
        <dbReference type="EMBL" id="AXY56803.1"/>
    </source>
</evidence>
<protein>
    <submittedName>
        <fullName evidence="1">Uncharacterized protein</fullName>
    </submittedName>
</protein>
<sequence>MLCPLQSGYGFTPGQNLIEQPLRGGMPRQRLAFIGSVHQVTASVMCASRAEREYFWAFWRKKQRSPENWLWALQTDAYDLEEHECRFAVNSQPSEQLRNGRIVQYSFQVWVKPLHRSADIDDVIIDYWNSGMNPQAKLLLEKLANESVPGTMRGLWQN</sequence>
<accession>A0A3B7M2E5</accession>
<name>A0A3B7M2E5_9GAMM</name>
<reference evidence="2" key="1">
    <citation type="submission" date="2018-09" db="EMBL/GenBank/DDBJ databases">
        <title>The complete genome of Acinetobacter sp. strain WCHAc010005.</title>
        <authorList>
            <person name="Hu Y."/>
            <person name="Long H."/>
            <person name="Feng Y."/>
            <person name="Zong Z."/>
        </authorList>
    </citation>
    <scope>NUCLEOTIDE SEQUENCE [LARGE SCALE GENOMIC DNA]</scope>
    <source>
        <strain evidence="2">WCHAc010005</strain>
    </source>
</reference>
<dbReference type="KEGG" id="achi:CDG60_09635"/>
<gene>
    <name evidence="1" type="ORF">CDG60_09635</name>
</gene>